<dbReference type="Pfam" id="PF00620">
    <property type="entry name" value="RhoGAP"/>
    <property type="match status" value="1"/>
</dbReference>
<feature type="compositionally biased region" description="Pro residues" evidence="6">
    <location>
        <begin position="608"/>
        <end position="619"/>
    </location>
</feature>
<feature type="region of interest" description="Disordered" evidence="6">
    <location>
        <begin position="802"/>
        <end position="855"/>
    </location>
</feature>
<evidence type="ECO:0000256" key="4">
    <source>
        <dbReference type="PROSITE-ProRule" id="PRU00125"/>
    </source>
</evidence>
<name>A0A9P0QP17_9ASCO</name>
<dbReference type="Proteomes" id="UP000837801">
    <property type="component" value="Unassembled WGS sequence"/>
</dbReference>
<dbReference type="InterPro" id="IPR001781">
    <property type="entry name" value="Znf_LIM"/>
</dbReference>
<dbReference type="PROSITE" id="PS00478">
    <property type="entry name" value="LIM_DOMAIN_1"/>
    <property type="match status" value="1"/>
</dbReference>
<feature type="compositionally biased region" description="Polar residues" evidence="6">
    <location>
        <begin position="633"/>
        <end position="667"/>
    </location>
</feature>
<dbReference type="GO" id="GO:0005933">
    <property type="term" value="C:cellular bud"/>
    <property type="evidence" value="ECO:0007669"/>
    <property type="project" value="UniProtKB-ARBA"/>
</dbReference>
<feature type="compositionally biased region" description="Polar residues" evidence="6">
    <location>
        <begin position="740"/>
        <end position="757"/>
    </location>
</feature>
<dbReference type="OrthoDB" id="19923at2759"/>
<dbReference type="PROSITE" id="PS50023">
    <property type="entry name" value="LIM_DOMAIN_2"/>
    <property type="match status" value="1"/>
</dbReference>
<dbReference type="SUPFAM" id="SSF48350">
    <property type="entry name" value="GTPase activation domain, GAP"/>
    <property type="match status" value="1"/>
</dbReference>
<comment type="caution">
    <text evidence="9">The sequence shown here is derived from an EMBL/GenBank/DDBJ whole genome shotgun (WGS) entry which is preliminary data.</text>
</comment>
<dbReference type="GO" id="GO:0005096">
    <property type="term" value="F:GTPase activator activity"/>
    <property type="evidence" value="ECO:0007669"/>
    <property type="project" value="UniProtKB-KW"/>
</dbReference>
<dbReference type="GO" id="GO:0005938">
    <property type="term" value="C:cell cortex"/>
    <property type="evidence" value="ECO:0007669"/>
    <property type="project" value="UniProtKB-ARBA"/>
</dbReference>
<feature type="region of interest" description="Disordered" evidence="6">
    <location>
        <begin position="1119"/>
        <end position="1151"/>
    </location>
</feature>
<dbReference type="CDD" id="cd00159">
    <property type="entry name" value="RhoGAP"/>
    <property type="match status" value="1"/>
</dbReference>
<keyword evidence="5" id="KW-0175">Coiled coil</keyword>
<evidence type="ECO:0000256" key="6">
    <source>
        <dbReference type="SAM" id="MobiDB-lite"/>
    </source>
</evidence>
<dbReference type="PANTHER" id="PTHR23176:SF128">
    <property type="entry name" value="RHO GTPASE-ACTIVATING PROTEIN RGD1"/>
    <property type="match status" value="1"/>
</dbReference>
<feature type="compositionally biased region" description="Low complexity" evidence="6">
    <location>
        <begin position="378"/>
        <end position="388"/>
    </location>
</feature>
<reference evidence="9" key="1">
    <citation type="submission" date="2022-03" db="EMBL/GenBank/DDBJ databases">
        <authorList>
            <person name="Legras J.-L."/>
            <person name="Devillers H."/>
            <person name="Grondin C."/>
        </authorList>
    </citation>
    <scope>NUCLEOTIDE SEQUENCE</scope>
    <source>
        <strain evidence="9">CLIB 1423</strain>
    </source>
</reference>
<dbReference type="Gene3D" id="2.10.110.10">
    <property type="entry name" value="Cysteine Rich Protein"/>
    <property type="match status" value="2"/>
</dbReference>
<keyword evidence="2 4" id="KW-0479">Metal-binding</keyword>
<dbReference type="GO" id="GO:0046872">
    <property type="term" value="F:metal ion binding"/>
    <property type="evidence" value="ECO:0007669"/>
    <property type="project" value="UniProtKB-KW"/>
</dbReference>
<dbReference type="Pfam" id="PF00412">
    <property type="entry name" value="LIM"/>
    <property type="match status" value="2"/>
</dbReference>
<evidence type="ECO:0000256" key="5">
    <source>
        <dbReference type="SAM" id="Coils"/>
    </source>
</evidence>
<evidence type="ECO:0000313" key="9">
    <source>
        <dbReference type="EMBL" id="CAH2351901.1"/>
    </source>
</evidence>
<keyword evidence="4" id="KW-0440">LIM domain</keyword>
<evidence type="ECO:0000313" key="10">
    <source>
        <dbReference type="Proteomes" id="UP000837801"/>
    </source>
</evidence>
<keyword evidence="1" id="KW-0343">GTPase activation</keyword>
<organism evidence="9 10">
    <name type="scientific">[Candida] railenensis</name>
    <dbReference type="NCBI Taxonomy" id="45579"/>
    <lineage>
        <taxon>Eukaryota</taxon>
        <taxon>Fungi</taxon>
        <taxon>Dikarya</taxon>
        <taxon>Ascomycota</taxon>
        <taxon>Saccharomycotina</taxon>
        <taxon>Pichiomycetes</taxon>
        <taxon>Debaryomycetaceae</taxon>
        <taxon>Kurtzmaniella</taxon>
    </lineage>
</organism>
<evidence type="ECO:0000259" key="8">
    <source>
        <dbReference type="PROSITE" id="PS50238"/>
    </source>
</evidence>
<feature type="compositionally biased region" description="Polar residues" evidence="6">
    <location>
        <begin position="193"/>
        <end position="206"/>
    </location>
</feature>
<feature type="compositionally biased region" description="Polar residues" evidence="6">
    <location>
        <begin position="337"/>
        <end position="355"/>
    </location>
</feature>
<dbReference type="PROSITE" id="PS50238">
    <property type="entry name" value="RHOGAP"/>
    <property type="match status" value="1"/>
</dbReference>
<feature type="domain" description="Rho-GAP" evidence="8">
    <location>
        <begin position="1211"/>
        <end position="1411"/>
    </location>
</feature>
<dbReference type="InterPro" id="IPR050729">
    <property type="entry name" value="Rho-GAP"/>
</dbReference>
<dbReference type="CDD" id="cd09395">
    <property type="entry name" value="LIM2_Rga"/>
    <property type="match status" value="1"/>
</dbReference>
<feature type="region of interest" description="Disordered" evidence="6">
    <location>
        <begin position="191"/>
        <end position="482"/>
    </location>
</feature>
<dbReference type="SMART" id="SM00132">
    <property type="entry name" value="LIM"/>
    <property type="match status" value="2"/>
</dbReference>
<feature type="compositionally biased region" description="Low complexity" evidence="6">
    <location>
        <begin position="699"/>
        <end position="732"/>
    </location>
</feature>
<dbReference type="Gene3D" id="1.10.555.10">
    <property type="entry name" value="Rho GTPase activation protein"/>
    <property type="match status" value="1"/>
</dbReference>
<dbReference type="InterPro" id="IPR008936">
    <property type="entry name" value="Rho_GTPase_activation_prot"/>
</dbReference>
<feature type="compositionally biased region" description="Polar residues" evidence="6">
    <location>
        <begin position="472"/>
        <end position="482"/>
    </location>
</feature>
<dbReference type="CDD" id="cd09394">
    <property type="entry name" value="LIM1_Rga"/>
    <property type="match status" value="1"/>
</dbReference>
<dbReference type="PANTHER" id="PTHR23176">
    <property type="entry name" value="RHO/RAC/CDC GTPASE-ACTIVATING PROTEIN"/>
    <property type="match status" value="1"/>
</dbReference>
<keyword evidence="10" id="KW-1185">Reference proteome</keyword>
<gene>
    <name evidence="9" type="ORF">CLIB1423_05S00936</name>
</gene>
<feature type="compositionally biased region" description="Polar residues" evidence="6">
    <location>
        <begin position="281"/>
        <end position="313"/>
    </location>
</feature>
<sequence>MDPFNSAEASSELQTCKKCELPINEGHAYELGDDRWHIPCFKCSKCNTSLGCNSNFLVLGNGSLICSNCSYNCKQCNKKIDDLAILTGDQAYCSSCFKCRSCKEKIEDLRYARTSKGLFCMNCHEKLIAKKKKYDLKKQALAKQQLLQQQQQQQQQLQQQYQNYQPAAAQPPARSHSPIILDEQPLIRPPLVNQLSHGQNPVGQRITTPSPPPQSQTLNPVQFPEYASQAETSKAEFYEQQSRSTSSINKNLPPPPPQSQLSNSHTPLSVGNTGPVISRDSVLSQRTESSFTSHNSLGTQGTSQFSTPITESVSRLEPQRIPAHITSAVGTTTMTTSPPYSNSHNTTVTSISQSGKEIGENDDYNIEEINDSDDELNQQKQVQNSSSSIRERFATSANSIRSSLHSPPLSQHESLSNGIKRHGSPSIKSVTLNPSTPEMQQTRDNHSILQPAVELSAERGDPDARRRRKNSVETNASSIELQQHQLPNPKGKNILIRSPNQFHDHEFHSARSGNNEHLEIVSSGSDIKQQVVTTDESNNDSSNYKQRMNSPFAKANRQARVVETNDSISTDMGGDDSLLDDEIFAAAANINSTPKKKQQLQQPASMASPPPRVPLPSVPSVPSTPVRKDFSDNHSNSTNATVITGGNNSNKNTAETTATSITRLTDTIQDDEDEDKTADPQGLGLDIDYYDSHRDYLNSYSSPRQSSSRPDSGGKLASTTVTTNPTPAVTNLEEQIPIEHTSTPEQSGSISRKTSILRTPKLSSLKHKRSTSAGSNKFGSLFKSKDSDPIVINNIVQVATPQRSHSRHVSEGSITGSAFSTPPLPLTSPAQHTSKFSGGPGFNRDHFRSTSETGTIDVHEDLTPFARSDLEMRSIKLEVYQLDSQKQLLNGEVKRLYNERSKLNHTLKDLKDKINGDTGLYEILLKEVDELKKEKKKLLEVNNALSEENHRLEIKNASQVTVTSSHHKQGSYEYGTSTDYSGGSTALAHVPSQSSGLVAGAPYSDEPNDESPETHKATKLKFWRRPKLGVMNANGKSVGQQGSYSNTLNTGNTPMIVTNSSNGNNNNIINGNNSNNNLGYNVNGNNFNNGSMNDINNANGNSQLPTSQAYSSYAIKIPSNQQGNPNGNAGNNGSIANTNNNVTNGNNVNSTVVNGNGTEYLTTVTSSTDKKGLGGFITKSRSSNILDNFLNGSASNQSLPENVDPCPLFTSTLSKRALYEKEDFPLIITKCIEEVEKRGLDMEGIYRISGGNSAIVSIENAFTNLPPNSANDEKLMTKLEETIGGDINAVTSALKRYLRKLPEPIIPYSLYDDFIKVSSSNAPNKIEKRMKDLRSVIQRLPIANRLALQAICQHLDLVNSYCSVNRMGFKNLSVVFAPTLARDETGQKEMIDMGYRNDVTDLMFSNFQKIFT</sequence>
<feature type="domain" description="LIM zinc-binding" evidence="7">
    <location>
        <begin position="14"/>
        <end position="76"/>
    </location>
</feature>
<feature type="region of interest" description="Disordered" evidence="6">
    <location>
        <begin position="591"/>
        <end position="780"/>
    </location>
</feature>
<feature type="coiled-coil region" evidence="5">
    <location>
        <begin position="893"/>
        <end position="955"/>
    </location>
</feature>
<feature type="compositionally biased region" description="Polar residues" evidence="6">
    <location>
        <begin position="591"/>
        <end position="605"/>
    </location>
</feature>
<evidence type="ECO:0000256" key="2">
    <source>
        <dbReference type="ARBA" id="ARBA00022723"/>
    </source>
</evidence>
<evidence type="ECO:0000259" key="7">
    <source>
        <dbReference type="PROSITE" id="PS50023"/>
    </source>
</evidence>
<protein>
    <submittedName>
        <fullName evidence="9">Uncharacterized protein</fullName>
    </submittedName>
</protein>
<dbReference type="SMART" id="SM00324">
    <property type="entry name" value="RhoGAP"/>
    <property type="match status" value="1"/>
</dbReference>
<dbReference type="EMBL" id="CAKXYY010000005">
    <property type="protein sequence ID" value="CAH2351901.1"/>
    <property type="molecule type" value="Genomic_DNA"/>
</dbReference>
<keyword evidence="3 4" id="KW-0862">Zinc</keyword>
<proteinExistence type="predicted"/>
<dbReference type="GO" id="GO:0007165">
    <property type="term" value="P:signal transduction"/>
    <property type="evidence" value="ECO:0007669"/>
    <property type="project" value="InterPro"/>
</dbReference>
<evidence type="ECO:0000256" key="1">
    <source>
        <dbReference type="ARBA" id="ARBA00022468"/>
    </source>
</evidence>
<dbReference type="InterPro" id="IPR000198">
    <property type="entry name" value="RhoGAP_dom"/>
</dbReference>
<evidence type="ECO:0000256" key="3">
    <source>
        <dbReference type="ARBA" id="ARBA00022833"/>
    </source>
</evidence>
<feature type="compositionally biased region" description="Polar residues" evidence="6">
    <location>
        <begin position="239"/>
        <end position="250"/>
    </location>
</feature>
<feature type="compositionally biased region" description="Polar residues" evidence="6">
    <location>
        <begin position="426"/>
        <end position="440"/>
    </location>
</feature>
<feature type="compositionally biased region" description="Polar residues" evidence="6">
    <location>
        <begin position="395"/>
        <end position="417"/>
    </location>
</feature>
<feature type="coiled-coil region" evidence="5">
    <location>
        <begin position="136"/>
        <end position="163"/>
    </location>
</feature>
<feature type="compositionally biased region" description="Acidic residues" evidence="6">
    <location>
        <begin position="360"/>
        <end position="376"/>
    </location>
</feature>
<accession>A0A9P0QP17</accession>